<dbReference type="InterPro" id="IPR052055">
    <property type="entry name" value="Hepadnavirus_pol/RT"/>
</dbReference>
<protein>
    <recommendedName>
        <fullName evidence="2">Reverse transcriptase domain-containing protein</fullName>
    </recommendedName>
</protein>
<sequence>MDVHSVPPEELSTWLDELSRSGVLAPAVDAAANEAATSAGARHDGSPGTLGDFPVVAPLANPDVPRLCPVAVLRELRRPGDSSWHHAFACALLGAPAELSHPVAAFQPRPNRLDNAGTTDSVQSLLQRDADNWWIVPVPPGARAPPPSPLSLVAKTNGRGRLICDDSSRSRSGKIRGPNGACDTSRLPFPATVSIPGVAAWLRTAPSPAPGQSVFLMSWDITTAFRRIMLSAQARGAAAVRWAGRTYRVTTCSMGSRWSSSAMNAIVHAVAKSLRRADGRARVVSYCDDTLGYMVGTRAEADAFRLSVIRRFSALGLPMAEAKCPPPGTSIQWIGLSISTAGPEATIGYAPALAESLEQELESVTVRGPVSPPSLRRLLGRLGWLACVAPPVGLWLRRLRQALSGAASGARFSRAAASGADRLRSLFVRRVWPVSDVCRRAFPDKCPAVTLITDASSSRGGAVALAASSVANGVLHDGARGRGLLPTALTVEYDARVPASTRSELLTVVHVVHSMADALAGKSVRLFSDNMAALAASRGKASSASAHADDLGEALAALLLDNRIFLEAMHIPGVENEAADLISRHNCAFTEEFAAGSATWAAGLRHAWERVAPQSGRRGLMASSSAHGASGSGPVPRVLTAAQQSFRRVPETWTLDPHAPSLWAATGAVPSWDGLLTFCDAVAHAAAFHLGGSARTVPDEPFASLPRLYGPGYAALVALCDKTSKRITSVSAVRWYARRSRLLDRAFPPLRLIADDAAALFAFLASRECLYLSAGAVSSYIGAITGFAGRTMGVRSTPDVRAHKLVAVRLAAWLPKTVDARPPVPRRAFLDACSDKSAPLACRLALAFCFDTVSRSSDYLTESRADSCKPVPMPLGHVTVGLCPKGFPVVDLRTTVKGDRKGVVTTIRASCSPGSPECHPCGLNAARNIRAWVIWRRERGASPEEPLWRLADGRGATAKDVLDLLRKHTDLAVSLHTTRISSASEAVARGGFTLGQLATLGGWSSADACRRYVRTIVVGAS</sequence>
<dbReference type="GO" id="GO:0006310">
    <property type="term" value="P:DNA recombination"/>
    <property type="evidence" value="ECO:0007669"/>
    <property type="project" value="UniProtKB-KW"/>
</dbReference>
<organism evidence="3 4">
    <name type="scientific">Cafeteria roenbergensis</name>
    <name type="common">Marine flagellate</name>
    <dbReference type="NCBI Taxonomy" id="33653"/>
    <lineage>
        <taxon>Eukaryota</taxon>
        <taxon>Sar</taxon>
        <taxon>Stramenopiles</taxon>
        <taxon>Bigyra</taxon>
        <taxon>Opalozoa</taxon>
        <taxon>Bicosoecida</taxon>
        <taxon>Cafeteriaceae</taxon>
        <taxon>Cafeteria</taxon>
    </lineage>
</organism>
<dbReference type="SUPFAM" id="SSF56672">
    <property type="entry name" value="DNA/RNA polymerases"/>
    <property type="match status" value="1"/>
</dbReference>
<dbReference type="InterPro" id="IPR013762">
    <property type="entry name" value="Integrase-like_cat_sf"/>
</dbReference>
<comment type="caution">
    <text evidence="3">The sequence shown here is derived from an EMBL/GenBank/DDBJ whole genome shotgun (WGS) entry which is preliminary data.</text>
</comment>
<dbReference type="PANTHER" id="PTHR33050">
    <property type="entry name" value="REVERSE TRANSCRIPTASE DOMAIN-CONTAINING PROTEIN"/>
    <property type="match status" value="1"/>
</dbReference>
<evidence type="ECO:0000313" key="4">
    <source>
        <dbReference type="Proteomes" id="UP000322899"/>
    </source>
</evidence>
<dbReference type="InterPro" id="IPR043502">
    <property type="entry name" value="DNA/RNA_pol_sf"/>
</dbReference>
<dbReference type="Proteomes" id="UP000322899">
    <property type="component" value="Unassembled WGS sequence"/>
</dbReference>
<gene>
    <name evidence="3" type="ORF">FNF27_00033</name>
</gene>
<dbReference type="InterPro" id="IPR043128">
    <property type="entry name" value="Rev_trsase/Diguanyl_cyclase"/>
</dbReference>
<dbReference type="EMBL" id="VLTO01000001">
    <property type="protein sequence ID" value="KAA0178178.1"/>
    <property type="molecule type" value="Genomic_DNA"/>
</dbReference>
<dbReference type="PANTHER" id="PTHR33050:SF7">
    <property type="entry name" value="RIBONUCLEASE H"/>
    <property type="match status" value="1"/>
</dbReference>
<feature type="domain" description="Reverse transcriptase" evidence="2">
    <location>
        <begin position="134"/>
        <end position="338"/>
    </location>
</feature>
<dbReference type="GO" id="GO:0015074">
    <property type="term" value="P:DNA integration"/>
    <property type="evidence" value="ECO:0007669"/>
    <property type="project" value="InterPro"/>
</dbReference>
<dbReference type="Gene3D" id="1.10.443.10">
    <property type="entry name" value="Intergrase catalytic core"/>
    <property type="match status" value="1"/>
</dbReference>
<dbReference type="PROSITE" id="PS50878">
    <property type="entry name" value="RT_POL"/>
    <property type="match status" value="1"/>
</dbReference>
<reference evidence="3 4" key="1">
    <citation type="submission" date="2019-07" db="EMBL/GenBank/DDBJ databases">
        <title>Genomes of Cafeteria roenbergensis.</title>
        <authorList>
            <person name="Fischer M.G."/>
            <person name="Hackl T."/>
            <person name="Roman M."/>
        </authorList>
    </citation>
    <scope>NUCLEOTIDE SEQUENCE [LARGE SCALE GENOMIC DNA]</scope>
    <source>
        <strain evidence="3 4">E4-10P</strain>
    </source>
</reference>
<proteinExistence type="predicted"/>
<keyword evidence="1" id="KW-0233">DNA recombination</keyword>
<dbReference type="Gene3D" id="3.30.70.270">
    <property type="match status" value="1"/>
</dbReference>
<evidence type="ECO:0000313" key="3">
    <source>
        <dbReference type="EMBL" id="KAA0178178.1"/>
    </source>
</evidence>
<evidence type="ECO:0000259" key="2">
    <source>
        <dbReference type="PROSITE" id="PS50878"/>
    </source>
</evidence>
<evidence type="ECO:0000256" key="1">
    <source>
        <dbReference type="ARBA" id="ARBA00023172"/>
    </source>
</evidence>
<dbReference type="AlphaFoldDB" id="A0A5A8EM39"/>
<dbReference type="InterPro" id="IPR000477">
    <property type="entry name" value="RT_dom"/>
</dbReference>
<dbReference type="Gene3D" id="3.10.10.10">
    <property type="entry name" value="HIV Type 1 Reverse Transcriptase, subunit A, domain 1"/>
    <property type="match status" value="1"/>
</dbReference>
<dbReference type="SUPFAM" id="SSF56349">
    <property type="entry name" value="DNA breaking-rejoining enzymes"/>
    <property type="match status" value="1"/>
</dbReference>
<accession>A0A5A8EM39</accession>
<dbReference type="OrthoDB" id="10058284at2759"/>
<dbReference type="InterPro" id="IPR011010">
    <property type="entry name" value="DNA_brk_join_enz"/>
</dbReference>
<dbReference type="GO" id="GO:0003677">
    <property type="term" value="F:DNA binding"/>
    <property type="evidence" value="ECO:0007669"/>
    <property type="project" value="InterPro"/>
</dbReference>
<name>A0A5A8EM39_CAFRO</name>